<feature type="chain" id="PRO_5016630356" description="Axial budding pattern protein 2" evidence="3">
    <location>
        <begin position="22"/>
        <end position="537"/>
    </location>
</feature>
<gene>
    <name evidence="4" type="ORF">Hypma_000948</name>
</gene>
<evidence type="ECO:0000256" key="3">
    <source>
        <dbReference type="SAM" id="SignalP"/>
    </source>
</evidence>
<dbReference type="AlphaFoldDB" id="A0A369JE36"/>
<name>A0A369JE36_HYPMA</name>
<evidence type="ECO:0000256" key="2">
    <source>
        <dbReference type="SAM" id="Phobius"/>
    </source>
</evidence>
<evidence type="ECO:0000313" key="4">
    <source>
        <dbReference type="EMBL" id="RDB17953.1"/>
    </source>
</evidence>
<dbReference type="InParanoid" id="A0A369JE36"/>
<keyword evidence="3" id="KW-0732">Signal</keyword>
<reference evidence="4" key="1">
    <citation type="submission" date="2018-04" db="EMBL/GenBank/DDBJ databases">
        <title>Whole genome sequencing of Hypsizygus marmoreus.</title>
        <authorList>
            <person name="Choi I.-G."/>
            <person name="Min B."/>
            <person name="Kim J.-G."/>
            <person name="Kim S."/>
            <person name="Oh Y.-L."/>
            <person name="Kong W.-S."/>
            <person name="Park H."/>
            <person name="Jeong J."/>
            <person name="Song E.-S."/>
        </authorList>
    </citation>
    <scope>NUCLEOTIDE SEQUENCE [LARGE SCALE GENOMIC DNA]</scope>
    <source>
        <strain evidence="4">51987-8</strain>
    </source>
</reference>
<organism evidence="4 5">
    <name type="scientific">Hypsizygus marmoreus</name>
    <name type="common">White beech mushroom</name>
    <name type="synonym">Agaricus marmoreus</name>
    <dbReference type="NCBI Taxonomy" id="39966"/>
    <lineage>
        <taxon>Eukaryota</taxon>
        <taxon>Fungi</taxon>
        <taxon>Dikarya</taxon>
        <taxon>Basidiomycota</taxon>
        <taxon>Agaricomycotina</taxon>
        <taxon>Agaricomycetes</taxon>
        <taxon>Agaricomycetidae</taxon>
        <taxon>Agaricales</taxon>
        <taxon>Tricholomatineae</taxon>
        <taxon>Lyophyllaceae</taxon>
        <taxon>Hypsizygus</taxon>
    </lineage>
</organism>
<dbReference type="OrthoDB" id="3266941at2759"/>
<feature type="region of interest" description="Disordered" evidence="1">
    <location>
        <begin position="296"/>
        <end position="341"/>
    </location>
</feature>
<protein>
    <recommendedName>
        <fullName evidence="6">Axial budding pattern protein 2</fullName>
    </recommendedName>
</protein>
<comment type="caution">
    <text evidence="4">The sequence shown here is derived from an EMBL/GenBank/DDBJ whole genome shotgun (WGS) entry which is preliminary data.</text>
</comment>
<proteinExistence type="predicted"/>
<dbReference type="Proteomes" id="UP000076154">
    <property type="component" value="Unassembled WGS sequence"/>
</dbReference>
<dbReference type="EMBL" id="LUEZ02000107">
    <property type="protein sequence ID" value="RDB17953.1"/>
    <property type="molecule type" value="Genomic_DNA"/>
</dbReference>
<feature type="region of interest" description="Disordered" evidence="1">
    <location>
        <begin position="354"/>
        <end position="378"/>
    </location>
</feature>
<feature type="compositionally biased region" description="Polar residues" evidence="1">
    <location>
        <begin position="511"/>
        <end position="529"/>
    </location>
</feature>
<keyword evidence="2" id="KW-0472">Membrane</keyword>
<feature type="compositionally biased region" description="Basic and acidic residues" evidence="1">
    <location>
        <begin position="357"/>
        <end position="378"/>
    </location>
</feature>
<feature type="signal peptide" evidence="3">
    <location>
        <begin position="1"/>
        <end position="21"/>
    </location>
</feature>
<feature type="transmembrane region" description="Helical" evidence="2">
    <location>
        <begin position="255"/>
        <end position="278"/>
    </location>
</feature>
<feature type="region of interest" description="Disordered" evidence="1">
    <location>
        <begin position="432"/>
        <end position="451"/>
    </location>
</feature>
<keyword evidence="5" id="KW-1185">Reference proteome</keyword>
<feature type="region of interest" description="Disordered" evidence="1">
    <location>
        <begin position="492"/>
        <end position="537"/>
    </location>
</feature>
<sequence length="537" mass="58022">MLFFAVLVFGVLALGPQVVLSLNFNFNISKVEQCEPVSITFVGSASASAIPMLLTLVPSGYNPITIPIPNAAASTSGVYVTFVPFPAGTTFVASLDDVTGESVAKVSDIIRVLPSPTENTTCLPSLQDTTTRRFTVNSTTFSQCENFTVAYDRTVVTRPPFIRFYNPNGPSRLLNLTADDPATGIATYLMSFERSKEVVMMIDDGFGHREATPIMTVGGDSSSSDVCLGEDDNGRNYNESNTTSANSQPGIPRGAIIGGAVGGGVIILAIILMLFFVIRERRRKRTVNIEFNPSLLEKGRPPSTANSRRLPSPIVNERGVSPGYVKDPPYTTERFLSPTTSFYPRTSMSSWAQAIPEDQRYSEKGKEKVTESREADDRLSLSSLDIEGMLNMAAVHSDRSSRQDPSPMPLSPVHQSPLLSSSSGPLLVVPRPYPARGHLRDPSDVPAGPASVAFSSISVDPFSDNTQGGRPRPYRHGSLDSAIRPLSAAVIGLPSSPRNGPRFGRDRVSRNDQFANKSSNRSTKDSNSMGDWYGIAR</sequence>
<feature type="region of interest" description="Disordered" evidence="1">
    <location>
        <begin position="395"/>
        <end position="425"/>
    </location>
</feature>
<evidence type="ECO:0008006" key="6">
    <source>
        <dbReference type="Google" id="ProtNLM"/>
    </source>
</evidence>
<evidence type="ECO:0000313" key="5">
    <source>
        <dbReference type="Proteomes" id="UP000076154"/>
    </source>
</evidence>
<evidence type="ECO:0000256" key="1">
    <source>
        <dbReference type="SAM" id="MobiDB-lite"/>
    </source>
</evidence>
<accession>A0A369JE36</accession>
<keyword evidence="2" id="KW-0812">Transmembrane</keyword>
<keyword evidence="2" id="KW-1133">Transmembrane helix</keyword>
<feature type="compositionally biased region" description="Low complexity" evidence="1">
    <location>
        <begin position="411"/>
        <end position="425"/>
    </location>
</feature>